<dbReference type="FunFam" id="1.10.3810.10:FF:000001">
    <property type="entry name" value="Penicillin-binding protein 1A"/>
    <property type="match status" value="1"/>
</dbReference>
<dbReference type="InterPro" id="IPR036950">
    <property type="entry name" value="PBP_transglycosylase"/>
</dbReference>
<evidence type="ECO:0000256" key="15">
    <source>
        <dbReference type="ARBA" id="ARBA00034000"/>
    </source>
</evidence>
<sequence>MKLSIGYVLILCMGISFSLLFLELSHKWDNTQSVDSYLQERVEIDDWSLPQTSMIKDKHGTTVTEFHSPDNRLNLSMSEIPDGVIDAFIATEDQLFYNHSGFDVSGMTRALFTNIQANDIVQGGSTITQQLVRNIYLGHTQTYDRKLTELLYAYIWEQEYTKEEILEAYINAVYFHNGAYGIEAASQLYFTKTAEQLTIAEAAFLASIPNNPSNYNPFLHKERTIERQHWVLQRMKKEGYIDEPTYEEAIDEPIELNPREKQNEYPDYTDYVLEELDLLLSQGDHEHAEDLIALLNIEEEGEKDRVKLLLQHGVVIETGLDPDIQTHLKETEMAHIGEGNIQSSSVVIEHRDHALRGISGGIGYETRNFHRGSQAYRQPGSAIKPILSFAPYLERFNVNRHSIISARPFNHNGYQPSNYGGAIYGDVPLAVAFQQSINTAAVRMLSQVGVQEAFSKIAPFSFAKVNEEDAHLPAALGGMQHGVSPLELTDAFTSFANDGQYSPAHAIERITDHDGNVLYEHPLQPTTVWSQSTAQEIRYMMQRVIQNGTGRHAAFSTDEYLGGKTGTSNNYHDLWFVGSTDRYTVGLWVGSDRPTSLRVASNQQLHTQTWRQIVEPLTREGVVN</sequence>
<dbReference type="GO" id="GO:0008955">
    <property type="term" value="F:peptidoglycan glycosyltransferase activity"/>
    <property type="evidence" value="ECO:0007669"/>
    <property type="project" value="UniProtKB-EC"/>
</dbReference>
<evidence type="ECO:0000256" key="16">
    <source>
        <dbReference type="ARBA" id="ARBA00049902"/>
    </source>
</evidence>
<dbReference type="GO" id="GO:0030288">
    <property type="term" value="C:outer membrane-bounded periplasmic space"/>
    <property type="evidence" value="ECO:0007669"/>
    <property type="project" value="TreeGrafter"/>
</dbReference>
<dbReference type="Gene3D" id="3.40.710.10">
    <property type="entry name" value="DD-peptidase/beta-lactamase superfamily"/>
    <property type="match status" value="1"/>
</dbReference>
<evidence type="ECO:0000256" key="11">
    <source>
        <dbReference type="ARBA" id="ARBA00022984"/>
    </source>
</evidence>
<dbReference type="GO" id="GO:0008360">
    <property type="term" value="P:regulation of cell shape"/>
    <property type="evidence" value="ECO:0007669"/>
    <property type="project" value="UniProtKB-KW"/>
</dbReference>
<dbReference type="InterPro" id="IPR001460">
    <property type="entry name" value="PCN-bd_Tpept"/>
</dbReference>
<keyword evidence="11" id="KW-0573">Peptidoglycan synthesis</keyword>
<evidence type="ECO:0000313" key="20">
    <source>
        <dbReference type="Proteomes" id="UP000551878"/>
    </source>
</evidence>
<dbReference type="InterPro" id="IPR012338">
    <property type="entry name" value="Beta-lactam/transpept-like"/>
</dbReference>
<dbReference type="RefSeq" id="WP_184663785.1">
    <property type="nucleotide sequence ID" value="NZ_JACHHB010000005.1"/>
</dbReference>
<dbReference type="Pfam" id="PF00912">
    <property type="entry name" value="Transgly"/>
    <property type="match status" value="1"/>
</dbReference>
<evidence type="ECO:0000259" key="18">
    <source>
        <dbReference type="Pfam" id="PF00912"/>
    </source>
</evidence>
<dbReference type="GO" id="GO:0008658">
    <property type="term" value="F:penicillin binding"/>
    <property type="evidence" value="ECO:0007669"/>
    <property type="project" value="InterPro"/>
</dbReference>
<dbReference type="GO" id="GO:0071555">
    <property type="term" value="P:cell wall organization"/>
    <property type="evidence" value="ECO:0007669"/>
    <property type="project" value="UniProtKB-KW"/>
</dbReference>
<keyword evidence="10" id="KW-0133">Cell shape</keyword>
<comment type="catalytic activity">
    <reaction evidence="16">
        <text>[GlcNAc-(1-&gt;4)-Mur2Ac(oyl-L-Ala-gamma-D-Glu-L-Lys-D-Ala-D-Ala)](n)-di-trans,octa-cis-undecaprenyl diphosphate + beta-D-GlcNAc-(1-&gt;4)-Mur2Ac(oyl-L-Ala-gamma-D-Glu-L-Lys-D-Ala-D-Ala)-di-trans,octa-cis-undecaprenyl diphosphate = [GlcNAc-(1-&gt;4)-Mur2Ac(oyl-L-Ala-gamma-D-Glu-L-Lys-D-Ala-D-Ala)](n+1)-di-trans,octa-cis-undecaprenyl diphosphate + di-trans,octa-cis-undecaprenyl diphosphate + H(+)</text>
        <dbReference type="Rhea" id="RHEA:23708"/>
        <dbReference type="Rhea" id="RHEA-COMP:9602"/>
        <dbReference type="Rhea" id="RHEA-COMP:9603"/>
        <dbReference type="ChEBI" id="CHEBI:15378"/>
        <dbReference type="ChEBI" id="CHEBI:58405"/>
        <dbReference type="ChEBI" id="CHEBI:60033"/>
        <dbReference type="ChEBI" id="CHEBI:78435"/>
        <dbReference type="EC" id="2.4.99.28"/>
    </reaction>
</comment>
<keyword evidence="6" id="KW-0645">Protease</keyword>
<keyword evidence="5" id="KW-0121">Carboxypeptidase</keyword>
<dbReference type="Pfam" id="PF00905">
    <property type="entry name" value="Transpeptidase"/>
    <property type="match status" value="1"/>
</dbReference>
<keyword evidence="7" id="KW-0328">Glycosyltransferase</keyword>
<evidence type="ECO:0000256" key="3">
    <source>
        <dbReference type="ARBA" id="ARBA00007739"/>
    </source>
</evidence>
<dbReference type="InterPro" id="IPR001264">
    <property type="entry name" value="Glyco_trans_51"/>
</dbReference>
<dbReference type="SUPFAM" id="SSF56601">
    <property type="entry name" value="beta-lactamase/transpeptidase-like"/>
    <property type="match status" value="1"/>
</dbReference>
<evidence type="ECO:0000256" key="9">
    <source>
        <dbReference type="ARBA" id="ARBA00022801"/>
    </source>
</evidence>
<dbReference type="EMBL" id="JACHHB010000005">
    <property type="protein sequence ID" value="MBB5173341.1"/>
    <property type="molecule type" value="Genomic_DNA"/>
</dbReference>
<protein>
    <submittedName>
        <fullName evidence="19">Penicillin-binding protein 1A</fullName>
    </submittedName>
</protein>
<evidence type="ECO:0000256" key="13">
    <source>
        <dbReference type="ARBA" id="ARBA00023268"/>
    </source>
</evidence>
<gene>
    <name evidence="19" type="ORF">HNQ41_001510</name>
</gene>
<keyword evidence="4" id="KW-1003">Cell membrane</keyword>
<dbReference type="PANTHER" id="PTHR32282:SF11">
    <property type="entry name" value="PENICILLIN-BINDING PROTEIN 1B"/>
    <property type="match status" value="1"/>
</dbReference>
<name>A0A840QPT1_9BACI</name>
<evidence type="ECO:0000256" key="8">
    <source>
        <dbReference type="ARBA" id="ARBA00022679"/>
    </source>
</evidence>
<comment type="similarity">
    <text evidence="2">In the C-terminal section; belongs to the transpeptidase family.</text>
</comment>
<keyword evidence="12" id="KW-0472">Membrane</keyword>
<comment type="similarity">
    <text evidence="3">In the N-terminal section; belongs to the glycosyltransferase 51 family.</text>
</comment>
<evidence type="ECO:0000259" key="17">
    <source>
        <dbReference type="Pfam" id="PF00905"/>
    </source>
</evidence>
<evidence type="ECO:0000256" key="4">
    <source>
        <dbReference type="ARBA" id="ARBA00022475"/>
    </source>
</evidence>
<comment type="catalytic activity">
    <reaction evidence="15">
        <text>Preferential cleavage: (Ac)2-L-Lys-D-Ala-|-D-Ala. Also transpeptidation of peptidyl-alanyl moieties that are N-acyl substituents of D-alanine.</text>
        <dbReference type="EC" id="3.4.16.4"/>
    </reaction>
</comment>
<dbReference type="InterPro" id="IPR023346">
    <property type="entry name" value="Lysozyme-like_dom_sf"/>
</dbReference>
<keyword evidence="20" id="KW-1185">Reference proteome</keyword>
<reference evidence="19 20" key="1">
    <citation type="submission" date="2020-08" db="EMBL/GenBank/DDBJ databases">
        <title>Genomic Encyclopedia of Type Strains, Phase IV (KMG-IV): sequencing the most valuable type-strain genomes for metagenomic binning, comparative biology and taxonomic classification.</title>
        <authorList>
            <person name="Goeker M."/>
        </authorList>
    </citation>
    <scope>NUCLEOTIDE SEQUENCE [LARGE SCALE GENOMIC DNA]</scope>
    <source>
        <strain evidence="19 20">DSM 24696</strain>
    </source>
</reference>
<feature type="domain" description="Penicillin-binding protein transpeptidase" evidence="17">
    <location>
        <begin position="373"/>
        <end position="578"/>
    </location>
</feature>
<proteinExistence type="inferred from homology"/>
<evidence type="ECO:0000256" key="7">
    <source>
        <dbReference type="ARBA" id="ARBA00022676"/>
    </source>
</evidence>
<accession>A0A840QPT1</accession>
<comment type="subcellular location">
    <subcellularLocation>
        <location evidence="1">Cell membrane</location>
    </subcellularLocation>
</comment>
<organism evidence="19 20">
    <name type="scientific">Texcoconibacillus texcoconensis</name>
    <dbReference type="NCBI Taxonomy" id="1095777"/>
    <lineage>
        <taxon>Bacteria</taxon>
        <taxon>Bacillati</taxon>
        <taxon>Bacillota</taxon>
        <taxon>Bacilli</taxon>
        <taxon>Bacillales</taxon>
        <taxon>Bacillaceae</taxon>
        <taxon>Texcoconibacillus</taxon>
    </lineage>
</organism>
<dbReference type="GO" id="GO:0009252">
    <property type="term" value="P:peptidoglycan biosynthetic process"/>
    <property type="evidence" value="ECO:0007669"/>
    <property type="project" value="UniProtKB-KW"/>
</dbReference>
<dbReference type="GO" id="GO:0005886">
    <property type="term" value="C:plasma membrane"/>
    <property type="evidence" value="ECO:0007669"/>
    <property type="project" value="UniProtKB-SubCell"/>
</dbReference>
<dbReference type="InterPro" id="IPR050396">
    <property type="entry name" value="Glycosyltr_51/Transpeptidase"/>
</dbReference>
<evidence type="ECO:0000256" key="2">
    <source>
        <dbReference type="ARBA" id="ARBA00007090"/>
    </source>
</evidence>
<evidence type="ECO:0000256" key="12">
    <source>
        <dbReference type="ARBA" id="ARBA00023136"/>
    </source>
</evidence>
<evidence type="ECO:0000256" key="14">
    <source>
        <dbReference type="ARBA" id="ARBA00023316"/>
    </source>
</evidence>
<evidence type="ECO:0000256" key="10">
    <source>
        <dbReference type="ARBA" id="ARBA00022960"/>
    </source>
</evidence>
<dbReference type="GO" id="GO:0009002">
    <property type="term" value="F:serine-type D-Ala-D-Ala carboxypeptidase activity"/>
    <property type="evidence" value="ECO:0007669"/>
    <property type="project" value="UniProtKB-EC"/>
</dbReference>
<evidence type="ECO:0000256" key="6">
    <source>
        <dbReference type="ARBA" id="ARBA00022670"/>
    </source>
</evidence>
<comment type="caution">
    <text evidence="19">The sequence shown here is derived from an EMBL/GenBank/DDBJ whole genome shotgun (WGS) entry which is preliminary data.</text>
</comment>
<dbReference type="Proteomes" id="UP000551878">
    <property type="component" value="Unassembled WGS sequence"/>
</dbReference>
<dbReference type="PANTHER" id="PTHR32282">
    <property type="entry name" value="BINDING PROTEIN TRANSPEPTIDASE, PUTATIVE-RELATED"/>
    <property type="match status" value="1"/>
</dbReference>
<keyword evidence="9" id="KW-0378">Hydrolase</keyword>
<evidence type="ECO:0000256" key="1">
    <source>
        <dbReference type="ARBA" id="ARBA00004236"/>
    </source>
</evidence>
<dbReference type="Gene3D" id="1.10.3810.10">
    <property type="entry name" value="Biosynthetic peptidoglycan transglycosylase-like"/>
    <property type="match status" value="1"/>
</dbReference>
<feature type="domain" description="Glycosyl transferase family 51" evidence="18">
    <location>
        <begin position="60"/>
        <end position="236"/>
    </location>
</feature>
<evidence type="ECO:0000256" key="5">
    <source>
        <dbReference type="ARBA" id="ARBA00022645"/>
    </source>
</evidence>
<keyword evidence="8" id="KW-0808">Transferase</keyword>
<evidence type="ECO:0000313" key="19">
    <source>
        <dbReference type="EMBL" id="MBB5173341.1"/>
    </source>
</evidence>
<keyword evidence="13" id="KW-0511">Multifunctional enzyme</keyword>
<keyword evidence="14" id="KW-0961">Cell wall biogenesis/degradation</keyword>
<dbReference type="GO" id="GO:0006508">
    <property type="term" value="P:proteolysis"/>
    <property type="evidence" value="ECO:0007669"/>
    <property type="project" value="UniProtKB-KW"/>
</dbReference>
<dbReference type="AlphaFoldDB" id="A0A840QPT1"/>
<dbReference type="SUPFAM" id="SSF53955">
    <property type="entry name" value="Lysozyme-like"/>
    <property type="match status" value="1"/>
</dbReference>